<dbReference type="AlphaFoldDB" id="A0A369WTK6"/>
<proteinExistence type="predicted"/>
<dbReference type="InterPro" id="IPR008869">
    <property type="entry name" value="MlaC/ttg2D"/>
</dbReference>
<name>A0A369WTK6_9GAMM</name>
<feature type="signal peptide" evidence="1">
    <location>
        <begin position="1"/>
        <end position="38"/>
    </location>
</feature>
<evidence type="ECO:0000256" key="1">
    <source>
        <dbReference type="SAM" id="SignalP"/>
    </source>
</evidence>
<dbReference type="OrthoDB" id="9787053at2"/>
<dbReference type="PANTHER" id="PTHR36573:SF1">
    <property type="entry name" value="INTERMEMBRANE PHOSPHOLIPID TRANSPORT SYSTEM BINDING PROTEIN MLAC"/>
    <property type="match status" value="1"/>
</dbReference>
<dbReference type="Gene3D" id="3.10.450.710">
    <property type="entry name" value="Tgt2/MlaC"/>
    <property type="match status" value="1"/>
</dbReference>
<protein>
    <submittedName>
        <fullName evidence="2">ABC transporter substrate-binding protein</fullName>
    </submittedName>
</protein>
<dbReference type="PANTHER" id="PTHR36573">
    <property type="entry name" value="INTERMEMBRANE PHOSPHOLIPID TRANSPORT SYSTEM BINDING PROTEIN MLAC"/>
    <property type="match status" value="1"/>
</dbReference>
<evidence type="ECO:0000313" key="3">
    <source>
        <dbReference type="Proteomes" id="UP000253769"/>
    </source>
</evidence>
<sequence>MTLTEGEIMISMTQRWTRFWRSSLLMMLTLMIGGLAQADSATPEQVIDSSYQSLQRLIDDKVLVAGMPDDELLALMEKELGPVVDFPRIARKVMGKHGRKASEEQKQNFVGIFKHSLVKTYSKGLENLDQLKEVEIGKAVYDKKKKRAKVPSVITLKDGQTFQVQYALYLNKAKEWKVENIIAEGINIGLVFRNQFAHFMEQHKDVGKVIDNWAIATAEKEEADKAKADS</sequence>
<dbReference type="EMBL" id="QQOH01000001">
    <property type="protein sequence ID" value="RDE25022.1"/>
    <property type="molecule type" value="Genomic_DNA"/>
</dbReference>
<accession>A0A369WTK6</accession>
<keyword evidence="1" id="KW-0732">Signal</keyword>
<feature type="chain" id="PRO_5016852840" evidence="1">
    <location>
        <begin position="39"/>
        <end position="230"/>
    </location>
</feature>
<dbReference type="Proteomes" id="UP000253769">
    <property type="component" value="Unassembled WGS sequence"/>
</dbReference>
<dbReference type="Pfam" id="PF05494">
    <property type="entry name" value="MlaC"/>
    <property type="match status" value="1"/>
</dbReference>
<comment type="caution">
    <text evidence="2">The sequence shown here is derived from an EMBL/GenBank/DDBJ whole genome shotgun (WGS) entry which is preliminary data.</text>
</comment>
<evidence type="ECO:0000313" key="2">
    <source>
        <dbReference type="EMBL" id="RDE25022.1"/>
    </source>
</evidence>
<reference evidence="2 3" key="1">
    <citation type="submission" date="2018-07" db="EMBL/GenBank/DDBJ databases">
        <title>Motiliproteus coralliicola sp. nov., a bacterium isolated from Coral.</title>
        <authorList>
            <person name="Wang G."/>
        </authorList>
    </citation>
    <scope>NUCLEOTIDE SEQUENCE [LARGE SCALE GENOMIC DNA]</scope>
    <source>
        <strain evidence="2 3">C34</strain>
    </source>
</reference>
<gene>
    <name evidence="2" type="ORF">DV711_05495</name>
</gene>
<organism evidence="2 3">
    <name type="scientific">Motiliproteus coralliicola</name>
    <dbReference type="NCBI Taxonomy" id="2283196"/>
    <lineage>
        <taxon>Bacteria</taxon>
        <taxon>Pseudomonadati</taxon>
        <taxon>Pseudomonadota</taxon>
        <taxon>Gammaproteobacteria</taxon>
        <taxon>Oceanospirillales</taxon>
        <taxon>Oceanospirillaceae</taxon>
        <taxon>Motiliproteus</taxon>
    </lineage>
</organism>
<dbReference type="PIRSF" id="PIRSF004649">
    <property type="entry name" value="MlaC"/>
    <property type="match status" value="1"/>
</dbReference>
<dbReference type="InterPro" id="IPR042245">
    <property type="entry name" value="Tgt2/MlaC_sf"/>
</dbReference>
<keyword evidence="3" id="KW-1185">Reference proteome</keyword>